<dbReference type="Pfam" id="PF13610">
    <property type="entry name" value="DDE_Tnp_IS240"/>
    <property type="match status" value="1"/>
</dbReference>
<dbReference type="InterPro" id="IPR001584">
    <property type="entry name" value="Integrase_cat-core"/>
</dbReference>
<dbReference type="EMBL" id="CP026995">
    <property type="protein sequence ID" value="QLH08025.1"/>
    <property type="molecule type" value="Genomic_DNA"/>
</dbReference>
<proteinExistence type="predicted"/>
<dbReference type="InterPro" id="IPR052183">
    <property type="entry name" value="IS_Transposase"/>
</dbReference>
<keyword evidence="1" id="KW-0863">Zinc-finger</keyword>
<reference evidence="4 5" key="1">
    <citation type="submission" date="2018-02" db="EMBL/GenBank/DDBJ databases">
        <title>Complete genome of Nitrosopumilus ureaphilus PS0.</title>
        <authorList>
            <person name="Qin W."/>
            <person name="Zheng Y."/>
            <person name="Stahl D.A."/>
        </authorList>
    </citation>
    <scope>NUCLEOTIDE SEQUENCE [LARGE SCALE GENOMIC DNA]</scope>
    <source>
        <strain evidence="4 5">PS0</strain>
    </source>
</reference>
<evidence type="ECO:0000259" key="3">
    <source>
        <dbReference type="PROSITE" id="PS50994"/>
    </source>
</evidence>
<dbReference type="SUPFAM" id="SSF53098">
    <property type="entry name" value="Ribonuclease H-like"/>
    <property type="match status" value="1"/>
</dbReference>
<dbReference type="OrthoDB" id="43045at2157"/>
<dbReference type="GO" id="GO:0008270">
    <property type="term" value="F:zinc ion binding"/>
    <property type="evidence" value="ECO:0007669"/>
    <property type="project" value="UniProtKB-KW"/>
</dbReference>
<feature type="domain" description="Integrase catalytic" evidence="3">
    <location>
        <begin position="171"/>
        <end position="336"/>
    </location>
</feature>
<sequence length="351" mass="40985">MRLSDYHYHVHSQTSNRDYDVIKTGTVWTCNCADHKFRHVCCKHIHAVEFSLEYRKEVREQNKVILSPITVNSCSFCHSQSIAKAGIRHNKSGDIQRFSCQDCKKTFSINLGFEKMKNSPEAITNALQLYFTGESLRNVQKFLKLQGVNVSHKTVYKWIVKYTRLMKEHLNKITPQVGDAWRADEVYTRIRGEMKYVFSLMDDETRFWIAQEVLNRKEGADASSLFRLGKEITQTKPKVIITDGLHSYSEAYRKEFWTVQRENRTIHIRNVHLQGDMNNNKMERLNGEFRDREKVVRGIKKVDSVIIDGYQLYHNYVRPHMALEGKTPADLCGIDIKGDNKWMTLIQNASL</sequence>
<dbReference type="PANTHER" id="PTHR35528:SF3">
    <property type="entry name" value="BLL1675 PROTEIN"/>
    <property type="match status" value="1"/>
</dbReference>
<evidence type="ECO:0000313" key="4">
    <source>
        <dbReference type="EMBL" id="QLH08025.1"/>
    </source>
</evidence>
<evidence type="ECO:0000259" key="2">
    <source>
        <dbReference type="PROSITE" id="PS50966"/>
    </source>
</evidence>
<protein>
    <submittedName>
        <fullName evidence="4">Transposase</fullName>
    </submittedName>
</protein>
<dbReference type="InterPro" id="IPR012337">
    <property type="entry name" value="RNaseH-like_sf"/>
</dbReference>
<dbReference type="Proteomes" id="UP000509478">
    <property type="component" value="Chromosome"/>
</dbReference>
<accession>A0A7D5RHH5</accession>
<organism evidence="4 5">
    <name type="scientific">Nitrosopumilus ureiphilus</name>
    <dbReference type="NCBI Taxonomy" id="1470067"/>
    <lineage>
        <taxon>Archaea</taxon>
        <taxon>Nitrososphaerota</taxon>
        <taxon>Nitrososphaeria</taxon>
        <taxon>Nitrosopumilales</taxon>
        <taxon>Nitrosopumilaceae</taxon>
        <taxon>Nitrosopumilus</taxon>
    </lineage>
</organism>
<dbReference type="KEGG" id="nue:C5F50_10300"/>
<dbReference type="PROSITE" id="PS50966">
    <property type="entry name" value="ZF_SWIM"/>
    <property type="match status" value="1"/>
</dbReference>
<evidence type="ECO:0000256" key="1">
    <source>
        <dbReference type="PROSITE-ProRule" id="PRU00325"/>
    </source>
</evidence>
<evidence type="ECO:0000313" key="5">
    <source>
        <dbReference type="Proteomes" id="UP000509478"/>
    </source>
</evidence>
<dbReference type="InterPro" id="IPR032874">
    <property type="entry name" value="DDE_dom"/>
</dbReference>
<gene>
    <name evidence="4" type="ORF">C5F50_10300</name>
</gene>
<keyword evidence="1" id="KW-0479">Metal-binding</keyword>
<feature type="domain" description="SWIM-type" evidence="2">
    <location>
        <begin position="8"/>
        <end position="53"/>
    </location>
</feature>
<keyword evidence="5" id="KW-1185">Reference proteome</keyword>
<dbReference type="PROSITE" id="PS50994">
    <property type="entry name" value="INTEGRASE"/>
    <property type="match status" value="1"/>
</dbReference>
<dbReference type="AlphaFoldDB" id="A0A7D5RHH5"/>
<keyword evidence="1" id="KW-0862">Zinc</keyword>
<dbReference type="GO" id="GO:0015074">
    <property type="term" value="P:DNA integration"/>
    <property type="evidence" value="ECO:0007669"/>
    <property type="project" value="InterPro"/>
</dbReference>
<dbReference type="PANTHER" id="PTHR35528">
    <property type="entry name" value="BLL1675 PROTEIN"/>
    <property type="match status" value="1"/>
</dbReference>
<dbReference type="InterPro" id="IPR007527">
    <property type="entry name" value="Znf_SWIM"/>
</dbReference>
<name>A0A7D5RHH5_9ARCH</name>